<dbReference type="Proteomes" id="UP000076959">
    <property type="component" value="Unassembled WGS sequence"/>
</dbReference>
<proteinExistence type="predicted"/>
<dbReference type="AlphaFoldDB" id="A0A176YCR2"/>
<accession>A0A176YCR2</accession>
<reference evidence="1 2" key="1">
    <citation type="submission" date="2016-03" db="EMBL/GenBank/DDBJ databases">
        <title>Draft Genome Sequence of the Strain BR 10245 (Bradyrhizobium sp.) isolated from nodules of Centrolobium paraense.</title>
        <authorList>
            <person name="Simoes-Araujo J.L.Sr."/>
            <person name="Barauna A.C."/>
            <person name="Silva K."/>
            <person name="Zilli J.E."/>
        </authorList>
    </citation>
    <scope>NUCLEOTIDE SEQUENCE [LARGE SCALE GENOMIC DNA]</scope>
    <source>
        <strain evidence="1 2">BR 10245</strain>
    </source>
</reference>
<comment type="caution">
    <text evidence="1">The sequence shown here is derived from an EMBL/GenBank/DDBJ whole genome shotgun (WGS) entry which is preliminary data.</text>
</comment>
<evidence type="ECO:0000313" key="2">
    <source>
        <dbReference type="Proteomes" id="UP000076959"/>
    </source>
</evidence>
<keyword evidence="2" id="KW-1185">Reference proteome</keyword>
<gene>
    <name evidence="1" type="ORF">AYJ54_28690</name>
</gene>
<sequence length="69" mass="7327">MKRARRSTAAIALATKAATNQRIIRIAAKARILGMAGKNTAIAATRDVSIASLQPRMLVSVAFMVTSSR</sequence>
<protein>
    <submittedName>
        <fullName evidence="1">Uncharacterized protein</fullName>
    </submittedName>
</protein>
<evidence type="ECO:0000313" key="1">
    <source>
        <dbReference type="EMBL" id="OAF01474.1"/>
    </source>
</evidence>
<dbReference type="EMBL" id="LUUB01000104">
    <property type="protein sequence ID" value="OAF01474.1"/>
    <property type="molecule type" value="Genomic_DNA"/>
</dbReference>
<name>A0A176YCR2_9BRAD</name>
<organism evidence="1 2">
    <name type="scientific">Bradyrhizobium centrolobii</name>
    <dbReference type="NCBI Taxonomy" id="1505087"/>
    <lineage>
        <taxon>Bacteria</taxon>
        <taxon>Pseudomonadati</taxon>
        <taxon>Pseudomonadota</taxon>
        <taxon>Alphaproteobacteria</taxon>
        <taxon>Hyphomicrobiales</taxon>
        <taxon>Nitrobacteraceae</taxon>
        <taxon>Bradyrhizobium</taxon>
    </lineage>
</organism>